<evidence type="ECO:0000313" key="2">
    <source>
        <dbReference type="EMBL" id="KAG2326961.1"/>
    </source>
</evidence>
<name>A0A8X7WBP2_BRACI</name>
<feature type="region of interest" description="Disordered" evidence="1">
    <location>
        <begin position="154"/>
        <end position="225"/>
    </location>
</feature>
<dbReference type="GO" id="GO:0005634">
    <property type="term" value="C:nucleus"/>
    <property type="evidence" value="ECO:0007669"/>
    <property type="project" value="InterPro"/>
</dbReference>
<accession>A0A8X7WBP2</accession>
<comment type="caution">
    <text evidence="2">The sequence shown here is derived from an EMBL/GenBank/DDBJ whole genome shotgun (WGS) entry which is preliminary data.</text>
</comment>
<feature type="region of interest" description="Disordered" evidence="1">
    <location>
        <begin position="438"/>
        <end position="533"/>
    </location>
</feature>
<feature type="compositionally biased region" description="Low complexity" evidence="1">
    <location>
        <begin position="211"/>
        <end position="223"/>
    </location>
</feature>
<reference evidence="2 3" key="1">
    <citation type="submission" date="2020-02" db="EMBL/GenBank/DDBJ databases">
        <authorList>
            <person name="Ma Q."/>
            <person name="Huang Y."/>
            <person name="Song X."/>
            <person name="Pei D."/>
        </authorList>
    </citation>
    <scope>NUCLEOTIDE SEQUENCE [LARGE SCALE GENOMIC DNA]</scope>
    <source>
        <strain evidence="2">Sxm20200214</strain>
        <tissue evidence="2">Leaf</tissue>
    </source>
</reference>
<gene>
    <name evidence="2" type="ORF">Bca52824_009689</name>
</gene>
<feature type="compositionally biased region" description="Gly residues" evidence="1">
    <location>
        <begin position="168"/>
        <end position="177"/>
    </location>
</feature>
<dbReference type="PANTHER" id="PTHR13413">
    <property type="entry name" value="YLP MOTIF CONTAINING PROTEIN NUCLEAR PROTEIN ZAP"/>
    <property type="match status" value="1"/>
</dbReference>
<proteinExistence type="predicted"/>
<organism evidence="2 3">
    <name type="scientific">Brassica carinata</name>
    <name type="common">Ethiopian mustard</name>
    <name type="synonym">Abyssinian cabbage</name>
    <dbReference type="NCBI Taxonomy" id="52824"/>
    <lineage>
        <taxon>Eukaryota</taxon>
        <taxon>Viridiplantae</taxon>
        <taxon>Streptophyta</taxon>
        <taxon>Embryophyta</taxon>
        <taxon>Tracheophyta</taxon>
        <taxon>Spermatophyta</taxon>
        <taxon>Magnoliopsida</taxon>
        <taxon>eudicotyledons</taxon>
        <taxon>Gunneridae</taxon>
        <taxon>Pentapetalae</taxon>
        <taxon>rosids</taxon>
        <taxon>malvids</taxon>
        <taxon>Brassicales</taxon>
        <taxon>Brassicaceae</taxon>
        <taxon>Brassiceae</taxon>
        <taxon>Brassica</taxon>
    </lineage>
</organism>
<dbReference type="Proteomes" id="UP000886595">
    <property type="component" value="Unassembled WGS sequence"/>
</dbReference>
<dbReference type="InterPro" id="IPR026314">
    <property type="entry name" value="YLP_motif_con_p1"/>
</dbReference>
<sequence length="619" mass="69126">MDNNFGNYHQWRPTQPNICPVCTAPHFPFCQPPSFPHNPSFPPHFNPPRPGFDSFPGPPLRPQNHYPLGDPMPPWQAHHGNQWRPVPDYRSGVDCDREADRSYKRARIDAIGGGYDGYQSPQISWENERRLKMVRDHGYGLTSPGHLDGQFIGVAPPPPPPPHHQPPYGGGYFGGPNGHQPPLPVSPPPPLPTSHPSSMFPAIANSSAMVPPSSSYPQMPPSSAQLAPTQSKVIDVSHLLKPPHRSTRPDHFVIILRGLPGSGKSYLAKLLRDIEVENGGSAPRIHSMDDYFMTEVEKVEESDSTSSNSGRSKRPVVKKVMEYCYEPEMEEAYRSSMLKAFKRTLEDGAFSFVIVDDRNLRVPDFAQFWATAKRSGYEAYILEATYKDPTGCAARNVHGITLDQVQQMAEQWEEAPSLYMQLDIKSLTRCDDLKESGIDEVDMDMEDDFGLPERKTDNNTQSEGKGVTEDTCVNERKWEEEPSAYTEVKELSKSKWSNVEEDDETEKSQSTRRNSKSSSMSSQERLTKGKTVWWGDKGGDAGFSIGARNMNMPSLVIGPGSGYNLKSNPLSEAESRALADAIGKAKVRGIFQDQLRAERESFKAVFDKRHGTSYNSKDE</sequence>
<feature type="compositionally biased region" description="Acidic residues" evidence="1">
    <location>
        <begin position="438"/>
        <end position="450"/>
    </location>
</feature>
<dbReference type="AlphaFoldDB" id="A0A8X7WBP2"/>
<dbReference type="Gene3D" id="3.40.50.300">
    <property type="entry name" value="P-loop containing nucleotide triphosphate hydrolases"/>
    <property type="match status" value="1"/>
</dbReference>
<dbReference type="EMBL" id="JAAMPC010000002">
    <property type="protein sequence ID" value="KAG2326961.1"/>
    <property type="molecule type" value="Genomic_DNA"/>
</dbReference>
<dbReference type="GO" id="GO:0032204">
    <property type="term" value="P:regulation of telomere maintenance"/>
    <property type="evidence" value="ECO:0007669"/>
    <property type="project" value="TreeGrafter"/>
</dbReference>
<dbReference type="InterPro" id="IPR027417">
    <property type="entry name" value="P-loop_NTPase"/>
</dbReference>
<dbReference type="PANTHER" id="PTHR13413:SF0">
    <property type="entry name" value="YLP MOTIF-CONTAINING PROTEIN 1"/>
    <property type="match status" value="1"/>
</dbReference>
<dbReference type="OrthoDB" id="513595at2759"/>
<evidence type="ECO:0000256" key="1">
    <source>
        <dbReference type="SAM" id="MobiDB-lite"/>
    </source>
</evidence>
<protein>
    <recommendedName>
        <fullName evidence="4">YLP motif-containing protein 1</fullName>
    </recommendedName>
</protein>
<dbReference type="SUPFAM" id="SSF52540">
    <property type="entry name" value="P-loop containing nucleoside triphosphate hydrolases"/>
    <property type="match status" value="1"/>
</dbReference>
<feature type="compositionally biased region" description="Pro residues" evidence="1">
    <location>
        <begin position="155"/>
        <end position="165"/>
    </location>
</feature>
<feature type="compositionally biased region" description="Pro residues" evidence="1">
    <location>
        <begin position="179"/>
        <end position="193"/>
    </location>
</feature>
<evidence type="ECO:0008006" key="4">
    <source>
        <dbReference type="Google" id="ProtNLM"/>
    </source>
</evidence>
<keyword evidence="3" id="KW-1185">Reference proteome</keyword>
<evidence type="ECO:0000313" key="3">
    <source>
        <dbReference type="Proteomes" id="UP000886595"/>
    </source>
</evidence>
<dbReference type="FunFam" id="3.40.50.300:FF:000978">
    <property type="entry name" value="YLP motif-containing protein 1 isoform X3"/>
    <property type="match status" value="1"/>
</dbReference>